<dbReference type="EMBL" id="AQQZ01000006">
    <property type="protein sequence ID" value="KNG93132.1"/>
    <property type="molecule type" value="Genomic_DNA"/>
</dbReference>
<accession>A0A0L1JN48</accession>
<feature type="transmembrane region" description="Helical" evidence="1">
    <location>
        <begin position="29"/>
        <end position="48"/>
    </location>
</feature>
<protein>
    <submittedName>
        <fullName evidence="2">Uncharacterized protein</fullName>
    </submittedName>
</protein>
<organism evidence="2 3">
    <name type="scientific">Pseudaestuariivita atlantica</name>
    <dbReference type="NCBI Taxonomy" id="1317121"/>
    <lineage>
        <taxon>Bacteria</taxon>
        <taxon>Pseudomonadati</taxon>
        <taxon>Pseudomonadota</taxon>
        <taxon>Alphaproteobacteria</taxon>
        <taxon>Rhodobacterales</taxon>
        <taxon>Paracoccaceae</taxon>
        <taxon>Pseudaestuariivita</taxon>
    </lineage>
</organism>
<evidence type="ECO:0000313" key="3">
    <source>
        <dbReference type="Proteomes" id="UP000036938"/>
    </source>
</evidence>
<evidence type="ECO:0000313" key="2">
    <source>
        <dbReference type="EMBL" id="KNG93132.1"/>
    </source>
</evidence>
<dbReference type="AlphaFoldDB" id="A0A0L1JN48"/>
<evidence type="ECO:0000256" key="1">
    <source>
        <dbReference type="SAM" id="Phobius"/>
    </source>
</evidence>
<reference evidence="2 3" key="1">
    <citation type="journal article" date="2015" name="Int. J. Syst. Evol. Microbiol.">
        <title>Aestuariivita atlantica sp. nov., isolated from deep sea sediment of the Atlantic Ocean.</title>
        <authorList>
            <person name="Li G."/>
            <person name="Lai Q."/>
            <person name="Du Y."/>
            <person name="Liu X."/>
            <person name="Sun F."/>
            <person name="Shao Z."/>
        </authorList>
    </citation>
    <scope>NUCLEOTIDE SEQUENCE [LARGE SCALE GENOMIC DNA]</scope>
    <source>
        <strain evidence="2 3">22II-S11-z3</strain>
    </source>
</reference>
<name>A0A0L1JN48_9RHOB</name>
<proteinExistence type="predicted"/>
<dbReference type="STRING" id="1317121.ATO11_14620"/>
<keyword evidence="3" id="KW-1185">Reference proteome</keyword>
<keyword evidence="1" id="KW-0812">Transmembrane</keyword>
<dbReference type="RefSeq" id="WP_050531634.1">
    <property type="nucleotide sequence ID" value="NZ_AQQZ01000006.1"/>
</dbReference>
<comment type="caution">
    <text evidence="2">The sequence shown here is derived from an EMBL/GenBank/DDBJ whole genome shotgun (WGS) entry which is preliminary data.</text>
</comment>
<sequence>MVLGSTLLALLAFAPLVLVLGGPGWPNRVMLAIPALWALVVVLVILVAEQGARGTNSAAYHDTY</sequence>
<dbReference type="Proteomes" id="UP000036938">
    <property type="component" value="Unassembled WGS sequence"/>
</dbReference>
<keyword evidence="1" id="KW-0472">Membrane</keyword>
<keyword evidence="1" id="KW-1133">Transmembrane helix</keyword>
<gene>
    <name evidence="2" type="ORF">ATO11_14620</name>
</gene>